<reference evidence="2 3" key="2">
    <citation type="submission" date="2017-09" db="EMBL/GenBank/DDBJ databases">
        <title>Tripartite evolution among Lactobacillus johnsonii, Lactobacillus taiwanensis, Lactobacillus reuteri and their rodent host.</title>
        <authorList>
            <person name="Wang T."/>
            <person name="Knowles S."/>
            <person name="Cheng C."/>
        </authorList>
    </citation>
    <scope>NUCLEOTIDE SEQUENCE [LARGE SCALE GENOMIC DNA]</scope>
    <source>
        <strain evidence="2 3">117c</strain>
    </source>
</reference>
<dbReference type="EMBL" id="NGOH01000110">
    <property type="protein sequence ID" value="OYS10446.1"/>
    <property type="molecule type" value="Genomic_DNA"/>
</dbReference>
<evidence type="ECO:0000313" key="3">
    <source>
        <dbReference type="Proteomes" id="UP000215693"/>
    </source>
</evidence>
<gene>
    <name evidence="2" type="ORF">CBF50_09060</name>
</gene>
<evidence type="ECO:0000313" key="2">
    <source>
        <dbReference type="EMBL" id="OYS10446.1"/>
    </source>
</evidence>
<dbReference type="Gene3D" id="1.10.443.10">
    <property type="entry name" value="Intergrase catalytic core"/>
    <property type="match status" value="1"/>
</dbReference>
<evidence type="ECO:0000256" key="1">
    <source>
        <dbReference type="ARBA" id="ARBA00023172"/>
    </source>
</evidence>
<dbReference type="GO" id="GO:0015074">
    <property type="term" value="P:DNA integration"/>
    <property type="evidence" value="ECO:0007669"/>
    <property type="project" value="InterPro"/>
</dbReference>
<dbReference type="Proteomes" id="UP000215693">
    <property type="component" value="Unassembled WGS sequence"/>
</dbReference>
<dbReference type="SUPFAM" id="SSF56349">
    <property type="entry name" value="DNA breaking-rejoining enzymes"/>
    <property type="match status" value="1"/>
</dbReference>
<reference evidence="2 3" key="1">
    <citation type="submission" date="2017-04" db="EMBL/GenBank/DDBJ databases">
        <authorList>
            <person name="Lin X.B."/>
            <person name="Stothard P."/>
            <person name="Tasseva G."/>
            <person name="Walter J."/>
        </authorList>
    </citation>
    <scope>NUCLEOTIDE SEQUENCE [LARGE SCALE GENOMIC DNA]</scope>
    <source>
        <strain evidence="2 3">117c</strain>
    </source>
</reference>
<organism evidence="2 3">
    <name type="scientific">Lactobacillus johnsonii</name>
    <dbReference type="NCBI Taxonomy" id="33959"/>
    <lineage>
        <taxon>Bacteria</taxon>
        <taxon>Bacillati</taxon>
        <taxon>Bacillota</taxon>
        <taxon>Bacilli</taxon>
        <taxon>Lactobacillales</taxon>
        <taxon>Lactobacillaceae</taxon>
        <taxon>Lactobacillus</taxon>
    </lineage>
</organism>
<keyword evidence="1" id="KW-0233">DNA recombination</keyword>
<proteinExistence type="predicted"/>
<dbReference type="GO" id="GO:0003677">
    <property type="term" value="F:DNA binding"/>
    <property type="evidence" value="ECO:0007669"/>
    <property type="project" value="InterPro"/>
</dbReference>
<evidence type="ECO:0008006" key="4">
    <source>
        <dbReference type="Google" id="ProtNLM"/>
    </source>
</evidence>
<sequence length="148" mass="16919">MLNNYFHNLLYAGRKDGEGYANNTIKVRKCFPALAYSLGVSQGLLKNNPFTDLKIDWKDEFVKKEKRMEDKYLTDDEYQTILTDFLKARSGHPPAPDIRDLLVWMYETGMRIGEAVALQVSNIIVKDGKYYAQVTGTIEVHSENGHVV</sequence>
<dbReference type="InterPro" id="IPR011010">
    <property type="entry name" value="DNA_brk_join_enz"/>
</dbReference>
<protein>
    <recommendedName>
        <fullName evidence="4">Tyr recombinase domain-containing protein</fullName>
    </recommendedName>
</protein>
<dbReference type="AlphaFoldDB" id="A0A9X6P748"/>
<name>A0A9X6P748_LACJH</name>
<accession>A0A9X6P748</accession>
<dbReference type="GO" id="GO:0006310">
    <property type="term" value="P:DNA recombination"/>
    <property type="evidence" value="ECO:0007669"/>
    <property type="project" value="UniProtKB-KW"/>
</dbReference>
<dbReference type="InterPro" id="IPR013762">
    <property type="entry name" value="Integrase-like_cat_sf"/>
</dbReference>
<comment type="caution">
    <text evidence="2">The sequence shown here is derived from an EMBL/GenBank/DDBJ whole genome shotgun (WGS) entry which is preliminary data.</text>
</comment>